<keyword evidence="18 27" id="KW-1133">Transmembrane helix</keyword>
<protein>
    <recommendedName>
        <fullName evidence="6">Penicillin-binding protein 1A</fullName>
        <ecNumber evidence="24">2.4.99.28</ecNumber>
        <ecNumber evidence="5">3.4.16.4</ecNumber>
    </recommendedName>
</protein>
<evidence type="ECO:0000256" key="15">
    <source>
        <dbReference type="ARBA" id="ARBA00022960"/>
    </source>
</evidence>
<keyword evidence="21" id="KW-0511">Multifunctional enzyme</keyword>
<evidence type="ECO:0000313" key="31">
    <source>
        <dbReference type="EMBL" id="CBA27547.1"/>
    </source>
</evidence>
<evidence type="ECO:0000256" key="1">
    <source>
        <dbReference type="ARBA" id="ARBA00004249"/>
    </source>
</evidence>
<comment type="pathway">
    <text evidence="2">Cell wall biogenesis; peptidoglycan biosynthesis.</text>
</comment>
<dbReference type="InterPro" id="IPR012338">
    <property type="entry name" value="Beta-lactam/transpept-like"/>
</dbReference>
<dbReference type="GO" id="GO:0009002">
    <property type="term" value="F:serine-type D-Ala-D-Ala carboxypeptidase activity"/>
    <property type="evidence" value="ECO:0007669"/>
    <property type="project" value="UniProtKB-EC"/>
</dbReference>
<dbReference type="NCBIfam" id="TIGR02074">
    <property type="entry name" value="PBP_1a_fam"/>
    <property type="match status" value="1"/>
</dbReference>
<sequence length="824" mass="90345">MLAGSSAFQDAGCDPLSMPASEALNGVIFIMTRTPKIAMPDSQDSTKTAKPKTRHWALVTLFWLVGLATAGIFSVLALVALALSMAYPNLPDISDLSDYRPKLPLRIYSAEGDLIGEFGEERRKLTPIKEIPKAMTDAILAVEDARFYQHGGVDYIGVIRAGLANVGRVKSQGASTITMQVARNVYLTSEKTFTRKIYEILLTFKLEHLLSKDQILEIYMNQIFLGNRAYGFAAAAETYFGKPLKDISIAEAAMLAGLPKAPSAYNPISNPKRAKARQQYIIDRMLENGFITEEEAETARNEQLNVKNGPGANPIHAEYVAEMVRQLMFSQYGEETYTRGLNVFTTLKSEQQIAAYRALRRGIMDFERRQVYRGPEKFLELPAKGQELEDAIDEALDEHPDNGDVMAAVVLEADAKHIKAQRQGGEIVEIIGDGLKPAQSGLSDKAPPNIKLRKGALIRVAKTAKGTWEITQLPEVEGAFVALDPRDGSIKALVGGFDFNKNKFNHVTQAWRQPGSSFKPFIYSAALEKGFGPATVVNDAPLFFDAGVTGGQPWEPKNYDGTFEGPMTLRRGLAKSKNMISIRVLNSIGAPYAQEWITRFGFEADKHPAYLTMALGAGAVTPMQMASAYSVFANGGYRVNPWLITKVSEQRGKVLVETEPPVLADTERAIDERNAFMMSSFLQEITRSGTAARAQATLKRPDLYGKTGTTNDSMDAWFAGYQPTLTAITWIGYDTPRKLGDRETGGGLSLPVWISFMETALKGVPVSEPTAPEGVVKLGNEWYYEEFTHGAGVSTLGLSDKPDTPAEAPAAADEKKKIIDLFKN</sequence>
<evidence type="ECO:0000256" key="23">
    <source>
        <dbReference type="ARBA" id="ARBA00034000"/>
    </source>
</evidence>
<dbReference type="Gene3D" id="3.40.710.10">
    <property type="entry name" value="DD-peptidase/beta-lactamase superfamily"/>
    <property type="match status" value="2"/>
</dbReference>
<keyword evidence="20" id="KW-0046">Antibiotic resistance</keyword>
<dbReference type="GO" id="GO:0005886">
    <property type="term" value="C:plasma membrane"/>
    <property type="evidence" value="ECO:0007669"/>
    <property type="project" value="UniProtKB-SubCell"/>
</dbReference>
<dbReference type="InterPro" id="IPR050396">
    <property type="entry name" value="Glycosyltr_51/Transpeptidase"/>
</dbReference>
<dbReference type="EC" id="2.4.99.28" evidence="24"/>
<dbReference type="InterPro" id="IPR023346">
    <property type="entry name" value="Lysozyme-like_dom_sf"/>
</dbReference>
<feature type="domain" description="Penicillin-binding protein transpeptidase" evidence="28">
    <location>
        <begin position="478"/>
        <end position="732"/>
    </location>
</feature>
<keyword evidence="16" id="KW-0735">Signal-anchor</keyword>
<comment type="similarity">
    <text evidence="4">In the N-terminal section; belongs to the glycosyltransferase 51 family.</text>
</comment>
<keyword evidence="10" id="KW-0645">Protease</keyword>
<gene>
    <name evidence="31" type="primary">mrcA</name>
    <name evidence="31" type="ORF">Csp_A02820</name>
</gene>
<dbReference type="FunFam" id="1.10.3810.10:FF:000003">
    <property type="entry name" value="Penicillin-binding protein 1a"/>
    <property type="match status" value="1"/>
</dbReference>
<feature type="domain" description="Glycosyl transferase family 51" evidence="29">
    <location>
        <begin position="112"/>
        <end position="285"/>
    </location>
</feature>
<dbReference type="SUPFAM" id="SSF56601">
    <property type="entry name" value="beta-lactamase/transpeptidase-like"/>
    <property type="match status" value="1"/>
</dbReference>
<dbReference type="GO" id="GO:0030288">
    <property type="term" value="C:outer membrane-bounded periplasmic space"/>
    <property type="evidence" value="ECO:0007669"/>
    <property type="project" value="TreeGrafter"/>
</dbReference>
<evidence type="ECO:0000256" key="8">
    <source>
        <dbReference type="ARBA" id="ARBA00022519"/>
    </source>
</evidence>
<keyword evidence="11 31" id="KW-0328">Glycosyltransferase</keyword>
<evidence type="ECO:0000256" key="11">
    <source>
        <dbReference type="ARBA" id="ARBA00022676"/>
    </source>
</evidence>
<dbReference type="GO" id="GO:0071555">
    <property type="term" value="P:cell wall organization"/>
    <property type="evidence" value="ECO:0007669"/>
    <property type="project" value="UniProtKB-KW"/>
</dbReference>
<keyword evidence="8" id="KW-0997">Cell inner membrane</keyword>
<dbReference type="EMBL" id="FN543104">
    <property type="protein sequence ID" value="CBA27547.1"/>
    <property type="molecule type" value="Genomic_DNA"/>
</dbReference>
<keyword evidence="7" id="KW-1003">Cell membrane</keyword>
<comment type="catalytic activity">
    <reaction evidence="25">
        <text>[GlcNAc-(1-&gt;4)-Mur2Ac(oyl-L-Ala-gamma-D-Glu-L-Lys-D-Ala-D-Ala)](n)-di-trans,octa-cis-undecaprenyl diphosphate + beta-D-GlcNAc-(1-&gt;4)-Mur2Ac(oyl-L-Ala-gamma-D-Glu-L-Lys-D-Ala-D-Ala)-di-trans,octa-cis-undecaprenyl diphosphate = [GlcNAc-(1-&gt;4)-Mur2Ac(oyl-L-Ala-gamma-D-Glu-L-Lys-D-Ala-D-Ala)](n+1)-di-trans,octa-cis-undecaprenyl diphosphate + di-trans,octa-cis-undecaprenyl diphosphate + H(+)</text>
        <dbReference type="Rhea" id="RHEA:23708"/>
        <dbReference type="Rhea" id="RHEA-COMP:9602"/>
        <dbReference type="Rhea" id="RHEA-COMP:9603"/>
        <dbReference type="ChEBI" id="CHEBI:15378"/>
        <dbReference type="ChEBI" id="CHEBI:58405"/>
        <dbReference type="ChEBI" id="CHEBI:60033"/>
        <dbReference type="ChEBI" id="CHEBI:78435"/>
        <dbReference type="EC" id="2.4.99.28"/>
    </reaction>
</comment>
<dbReference type="PANTHER" id="PTHR32282">
    <property type="entry name" value="BINDING PROTEIN TRANSPEPTIDASE, PUTATIVE-RELATED"/>
    <property type="match status" value="1"/>
</dbReference>
<evidence type="ECO:0000256" key="20">
    <source>
        <dbReference type="ARBA" id="ARBA00023251"/>
    </source>
</evidence>
<evidence type="ECO:0000256" key="21">
    <source>
        <dbReference type="ARBA" id="ARBA00023268"/>
    </source>
</evidence>
<organism evidence="31">
    <name type="scientific">Curvibacter symbiont subsp. Hydra magnipapillata</name>
    <dbReference type="NCBI Taxonomy" id="667019"/>
    <lineage>
        <taxon>Bacteria</taxon>
        <taxon>Pseudomonadati</taxon>
        <taxon>Pseudomonadota</taxon>
        <taxon>Betaproteobacteria</taxon>
        <taxon>Burkholderiales</taxon>
        <taxon>Comamonadaceae</taxon>
        <taxon>Curvibacter</taxon>
    </lineage>
</organism>
<dbReference type="SUPFAM" id="SSF53955">
    <property type="entry name" value="Lysozyme-like"/>
    <property type="match status" value="1"/>
</dbReference>
<dbReference type="EC" id="3.4.16.4" evidence="5"/>
<dbReference type="GO" id="GO:0008658">
    <property type="term" value="F:penicillin binding"/>
    <property type="evidence" value="ECO:0007669"/>
    <property type="project" value="InterPro"/>
</dbReference>
<evidence type="ECO:0000256" key="16">
    <source>
        <dbReference type="ARBA" id="ARBA00022968"/>
    </source>
</evidence>
<name>C9Y831_CURXX</name>
<dbReference type="GO" id="GO:0008955">
    <property type="term" value="F:peptidoglycan glycosyltransferase activity"/>
    <property type="evidence" value="ECO:0007669"/>
    <property type="project" value="UniProtKB-EC"/>
</dbReference>
<evidence type="ECO:0000256" key="7">
    <source>
        <dbReference type="ARBA" id="ARBA00022475"/>
    </source>
</evidence>
<evidence type="ECO:0000256" key="17">
    <source>
        <dbReference type="ARBA" id="ARBA00022984"/>
    </source>
</evidence>
<dbReference type="UniPathway" id="UPA00219"/>
<evidence type="ECO:0000256" key="18">
    <source>
        <dbReference type="ARBA" id="ARBA00022989"/>
    </source>
</evidence>
<keyword evidence="9" id="KW-0121">Carboxypeptidase</keyword>
<comment type="pathway">
    <text evidence="26">Glycan biosynthesis.</text>
</comment>
<dbReference type="Gene3D" id="1.10.3810.10">
    <property type="entry name" value="Biosynthetic peptidoglycan transglycosylase-like"/>
    <property type="match status" value="1"/>
</dbReference>
<evidence type="ECO:0000256" key="2">
    <source>
        <dbReference type="ARBA" id="ARBA00004752"/>
    </source>
</evidence>
<dbReference type="Pfam" id="PF00905">
    <property type="entry name" value="Transpeptidase"/>
    <property type="match status" value="1"/>
</dbReference>
<dbReference type="GO" id="GO:0009252">
    <property type="term" value="P:peptidoglycan biosynthetic process"/>
    <property type="evidence" value="ECO:0007669"/>
    <property type="project" value="UniProtKB-UniPathway"/>
</dbReference>
<feature type="transmembrane region" description="Helical" evidence="27">
    <location>
        <begin position="56"/>
        <end position="87"/>
    </location>
</feature>
<dbReference type="GO" id="GO:0006508">
    <property type="term" value="P:proteolysis"/>
    <property type="evidence" value="ECO:0007669"/>
    <property type="project" value="UniProtKB-KW"/>
</dbReference>
<evidence type="ECO:0000256" key="9">
    <source>
        <dbReference type="ARBA" id="ARBA00022645"/>
    </source>
</evidence>
<dbReference type="InterPro" id="IPR036950">
    <property type="entry name" value="PBP_transglycosylase"/>
</dbReference>
<keyword evidence="12 31" id="KW-0808">Transferase</keyword>
<feature type="domain" description="Penicillin-binding protein OB-like" evidence="30">
    <location>
        <begin position="372"/>
        <end position="476"/>
    </location>
</feature>
<evidence type="ECO:0000256" key="4">
    <source>
        <dbReference type="ARBA" id="ARBA00007739"/>
    </source>
</evidence>
<evidence type="ECO:0000256" key="6">
    <source>
        <dbReference type="ARBA" id="ARBA00018638"/>
    </source>
</evidence>
<comment type="similarity">
    <text evidence="3">In the C-terminal section; belongs to the transpeptidase family.</text>
</comment>
<evidence type="ECO:0000256" key="12">
    <source>
        <dbReference type="ARBA" id="ARBA00022679"/>
    </source>
</evidence>
<evidence type="ECO:0000256" key="14">
    <source>
        <dbReference type="ARBA" id="ARBA00022801"/>
    </source>
</evidence>
<evidence type="ECO:0000256" key="5">
    <source>
        <dbReference type="ARBA" id="ARBA00012448"/>
    </source>
</evidence>
<dbReference type="InterPro" id="IPR031376">
    <property type="entry name" value="PCB_OB"/>
</dbReference>
<dbReference type="InterPro" id="IPR001264">
    <property type="entry name" value="Glyco_trans_51"/>
</dbReference>
<evidence type="ECO:0000256" key="24">
    <source>
        <dbReference type="ARBA" id="ARBA00044770"/>
    </source>
</evidence>
<proteinExistence type="inferred from homology"/>
<dbReference type="GO" id="GO:0046677">
    <property type="term" value="P:response to antibiotic"/>
    <property type="evidence" value="ECO:0007669"/>
    <property type="project" value="UniProtKB-KW"/>
</dbReference>
<dbReference type="PANTHER" id="PTHR32282:SF27">
    <property type="entry name" value="PENICILLIN-BINDING PROTEIN 1A"/>
    <property type="match status" value="1"/>
</dbReference>
<evidence type="ECO:0000256" key="22">
    <source>
        <dbReference type="ARBA" id="ARBA00023316"/>
    </source>
</evidence>
<keyword evidence="19 27" id="KW-0472">Membrane</keyword>
<evidence type="ECO:0000259" key="29">
    <source>
        <dbReference type="Pfam" id="PF00912"/>
    </source>
</evidence>
<dbReference type="Pfam" id="PF00912">
    <property type="entry name" value="Transgly"/>
    <property type="match status" value="1"/>
</dbReference>
<evidence type="ECO:0000256" key="26">
    <source>
        <dbReference type="ARBA" id="ARBA00060592"/>
    </source>
</evidence>
<keyword evidence="13 27" id="KW-0812">Transmembrane</keyword>
<evidence type="ECO:0000259" key="30">
    <source>
        <dbReference type="Pfam" id="PF17092"/>
    </source>
</evidence>
<reference evidence="31" key="1">
    <citation type="journal article" date="2010" name="Nature">
        <title>The dynamic genome of Hydra.</title>
        <authorList>
            <person name="Chapman J.A."/>
            <person name="Kirkness E.F."/>
            <person name="Simakov O."/>
            <person name="Hampson S.E."/>
            <person name="Mitros T."/>
            <person name="Weinmaier T."/>
            <person name="Rattei T."/>
            <person name="Balasubramanian P.G."/>
            <person name="Borman J."/>
            <person name="Busam D."/>
            <person name="Disbennett K."/>
            <person name="Pfannkoch C."/>
            <person name="Sumin N."/>
            <person name="Sutton G."/>
            <person name="Viswanathan L."/>
            <person name="Walenz B."/>
            <person name="Goodstein D.M."/>
            <person name="Hellsten U."/>
            <person name="Kawashima T."/>
            <person name="Prochnik S.E."/>
            <person name="Putnam N.H."/>
            <person name="Shu S."/>
            <person name="Blumberg B."/>
            <person name="Dana C.E."/>
            <person name="Gee L."/>
            <person name="Kibler D.F."/>
            <person name="Law L."/>
            <person name="Lindgens D."/>
            <person name="Martinez D.E."/>
            <person name="Peng J."/>
            <person name="Wigge P.A."/>
            <person name="Bertulat B."/>
            <person name="Guder C."/>
            <person name="Nakamura Y."/>
            <person name="Ozbek S."/>
            <person name="Watanabe H."/>
            <person name="Khalturin K."/>
            <person name="Hemmrich G."/>
            <person name="Franke A."/>
            <person name="Augustin R."/>
            <person name="Fraune S."/>
            <person name="Hayakawa E."/>
            <person name="Hayakawa S."/>
            <person name="Hirose M."/>
            <person name="Hwang J."/>
            <person name="Ikeo K."/>
            <person name="Nishimiya-Fujisawa C."/>
            <person name="Ogura A."/>
            <person name="Takahashi T."/>
            <person name="Steinmetz P.R."/>
            <person name="Zhang X."/>
            <person name="Aufschnaiter R."/>
            <person name="Eder M.K."/>
            <person name="Gorny A.K."/>
            <person name="Salvenmoser W."/>
            <person name="Heimberg A.M."/>
            <person name="Wheeler B.M."/>
            <person name="Peterson K.J."/>
            <person name="Boettger A."/>
            <person name="Tischler P."/>
            <person name="Wolf A."/>
            <person name="Gojobori T."/>
            <person name="Remington K.A."/>
            <person name="Strausberg R.L."/>
            <person name="Venter J."/>
            <person name="Technau U."/>
            <person name="Hobmayer B."/>
            <person name="Bosch T.C."/>
            <person name="Holstein T.W."/>
            <person name="Fujisawa T."/>
            <person name="Bode H.R."/>
            <person name="David C.N."/>
            <person name="Rokhsar D.S."/>
            <person name="Steele R.E."/>
        </authorList>
    </citation>
    <scope>NUCLEOTIDE SEQUENCE</scope>
</reference>
<keyword evidence="17" id="KW-0573">Peptidoglycan synthesis</keyword>
<dbReference type="CAZy" id="GT51">
    <property type="family name" value="Glycosyltransferase Family 51"/>
</dbReference>
<comment type="subcellular location">
    <subcellularLocation>
        <location evidence="1">Cell inner membrane</location>
        <topology evidence="1">Single-pass type II membrane protein</topology>
    </subcellularLocation>
</comment>
<keyword evidence="22" id="KW-0961">Cell wall biogenesis/degradation</keyword>
<evidence type="ECO:0000256" key="13">
    <source>
        <dbReference type="ARBA" id="ARBA00022692"/>
    </source>
</evidence>
<evidence type="ECO:0000256" key="3">
    <source>
        <dbReference type="ARBA" id="ARBA00007090"/>
    </source>
</evidence>
<keyword evidence="14" id="KW-0378">Hydrolase</keyword>
<dbReference type="GO" id="GO:0008360">
    <property type="term" value="P:regulation of cell shape"/>
    <property type="evidence" value="ECO:0007669"/>
    <property type="project" value="UniProtKB-KW"/>
</dbReference>
<evidence type="ECO:0000259" key="28">
    <source>
        <dbReference type="Pfam" id="PF00905"/>
    </source>
</evidence>
<evidence type="ECO:0000256" key="25">
    <source>
        <dbReference type="ARBA" id="ARBA00049902"/>
    </source>
</evidence>
<dbReference type="AlphaFoldDB" id="C9Y831"/>
<evidence type="ECO:0000256" key="10">
    <source>
        <dbReference type="ARBA" id="ARBA00022670"/>
    </source>
</evidence>
<evidence type="ECO:0000256" key="27">
    <source>
        <dbReference type="SAM" id="Phobius"/>
    </source>
</evidence>
<comment type="catalytic activity">
    <reaction evidence="23">
        <text>Preferential cleavage: (Ac)2-L-Lys-D-Ala-|-D-Ala. Also transpeptidation of peptidyl-alanyl moieties that are N-acyl substituents of D-alanine.</text>
        <dbReference type="EC" id="3.4.16.4"/>
    </reaction>
</comment>
<evidence type="ECO:0000256" key="19">
    <source>
        <dbReference type="ARBA" id="ARBA00023136"/>
    </source>
</evidence>
<dbReference type="Pfam" id="PF17092">
    <property type="entry name" value="PCB_OB"/>
    <property type="match status" value="1"/>
</dbReference>
<accession>C9Y831</accession>
<dbReference type="InterPro" id="IPR001460">
    <property type="entry name" value="PCN-bd_Tpept"/>
</dbReference>
<keyword evidence="15" id="KW-0133">Cell shape</keyword>